<evidence type="ECO:0000256" key="19">
    <source>
        <dbReference type="ARBA" id="ARBA00025833"/>
    </source>
</evidence>
<keyword evidence="9" id="KW-0479">Metal-binding</keyword>
<evidence type="ECO:0000256" key="21">
    <source>
        <dbReference type="SAM" id="MobiDB-lite"/>
    </source>
</evidence>
<dbReference type="Pfam" id="PF04389">
    <property type="entry name" value="Peptidase_M28"/>
    <property type="match status" value="1"/>
</dbReference>
<evidence type="ECO:0000259" key="22">
    <source>
        <dbReference type="Pfam" id="PF04389"/>
    </source>
</evidence>
<keyword evidence="18" id="KW-0458">Lysosome</keyword>
<evidence type="ECO:0000256" key="7">
    <source>
        <dbReference type="ARBA" id="ARBA00022645"/>
    </source>
</evidence>
<evidence type="ECO:0000256" key="20">
    <source>
        <dbReference type="ARBA" id="ARBA00033328"/>
    </source>
</evidence>
<feature type="region of interest" description="Disordered" evidence="21">
    <location>
        <begin position="637"/>
        <end position="660"/>
    </location>
</feature>
<evidence type="ECO:0000256" key="9">
    <source>
        <dbReference type="ARBA" id="ARBA00022723"/>
    </source>
</evidence>
<organism evidence="23 24">
    <name type="scientific">Gemmatimonas aurantiaca (strain DSM 14586 / JCM 11422 / NBRC 100505 / T-27)</name>
    <dbReference type="NCBI Taxonomy" id="379066"/>
    <lineage>
        <taxon>Bacteria</taxon>
        <taxon>Pseudomonadati</taxon>
        <taxon>Gemmatimonadota</taxon>
        <taxon>Gemmatimonadia</taxon>
        <taxon>Gemmatimonadales</taxon>
        <taxon>Gemmatimonadaceae</taxon>
        <taxon>Gemmatimonas</taxon>
    </lineage>
</organism>
<comment type="subcellular location">
    <subcellularLocation>
        <location evidence="1">Endoplasmic reticulum</location>
    </subcellularLocation>
    <subcellularLocation>
        <location evidence="3">Golgi apparatus</location>
    </subcellularLocation>
    <subcellularLocation>
        <location evidence="2">Lysosome</location>
    </subcellularLocation>
    <subcellularLocation>
        <location evidence="4">Secreted</location>
    </subcellularLocation>
</comment>
<keyword evidence="12" id="KW-0256">Endoplasmic reticulum</keyword>
<dbReference type="Proteomes" id="UP000002209">
    <property type="component" value="Chromosome"/>
</dbReference>
<accession>C1A3R2</accession>
<evidence type="ECO:0000256" key="8">
    <source>
        <dbReference type="ARBA" id="ARBA00022670"/>
    </source>
</evidence>
<dbReference type="PANTHER" id="PTHR12053">
    <property type="entry name" value="PROTEASE FAMILY M28 PLASMA GLUTAMATE CARBOXYPEPTIDASE-RELATED"/>
    <property type="match status" value="1"/>
</dbReference>
<keyword evidence="16" id="KW-0865">Zymogen</keyword>
<dbReference type="Gene3D" id="3.50.30.30">
    <property type="match status" value="1"/>
</dbReference>
<dbReference type="GO" id="GO:0005764">
    <property type="term" value="C:lysosome"/>
    <property type="evidence" value="ECO:0007669"/>
    <property type="project" value="UniProtKB-SubCell"/>
</dbReference>
<evidence type="ECO:0000256" key="12">
    <source>
        <dbReference type="ARBA" id="ARBA00022824"/>
    </source>
</evidence>
<gene>
    <name evidence="23" type="ordered locus">GAU_0097</name>
</gene>
<evidence type="ECO:0000256" key="17">
    <source>
        <dbReference type="ARBA" id="ARBA00023180"/>
    </source>
</evidence>
<keyword evidence="10" id="KW-0732">Signal</keyword>
<dbReference type="KEGG" id="gau:GAU_0097"/>
<proteinExistence type="predicted"/>
<protein>
    <recommendedName>
        <fullName evidence="5">Carboxypeptidase Q</fullName>
    </recommendedName>
    <alternativeName>
        <fullName evidence="20">Plasma glutamate carboxypeptidase</fullName>
    </alternativeName>
</protein>
<dbReference type="GO" id="GO:0004180">
    <property type="term" value="F:carboxypeptidase activity"/>
    <property type="evidence" value="ECO:0007669"/>
    <property type="project" value="UniProtKB-KW"/>
</dbReference>
<evidence type="ECO:0000256" key="11">
    <source>
        <dbReference type="ARBA" id="ARBA00022801"/>
    </source>
</evidence>
<evidence type="ECO:0000256" key="5">
    <source>
        <dbReference type="ARBA" id="ARBA00014116"/>
    </source>
</evidence>
<evidence type="ECO:0000256" key="2">
    <source>
        <dbReference type="ARBA" id="ARBA00004371"/>
    </source>
</evidence>
<dbReference type="InterPro" id="IPR039866">
    <property type="entry name" value="CPQ"/>
</dbReference>
<keyword evidence="6" id="KW-0964">Secreted</keyword>
<dbReference type="STRING" id="379066.GAU_0097"/>
<dbReference type="GO" id="GO:0046872">
    <property type="term" value="F:metal ion binding"/>
    <property type="evidence" value="ECO:0007669"/>
    <property type="project" value="UniProtKB-KW"/>
</dbReference>
<dbReference type="HOGENOM" id="CLU_371220_0_0_0"/>
<sequence>MQDTRPVPLTPPSMRRPLRLLPLALTLALHPVVAPSLGAQEKEDRTLLNWEQMRAIIMEASGERAMHHVMEFVPYQRVRQAAEYTTGPFRESRATVEMAKQYGFSSANIETFPSAALWQPSKGQLWVSEKNGPRKLHDIFDTPVALGTNTPTGDISGDLVDVGNGSRPEDYAGKDLKGKVVMGSAPLNTLQRMAVFERGAVGVLSWNSMRPIQQPDIMVSSAIVAGAMSGGNSGFGWLVTTRQARDLQVRLERGEQITVRSVVEAQTFPGRQEVIHLTIDGDGSTNQDVVVSAHIFEGLIKQGANDDNSGAALILEMGRSYIELIKAGKLPKPKRTIHFLFVQEIAGTNAWLNAHPDLKKRIIADLNYDMEGLRLTTAGATWLLMRSPDSFPSFLNDICQNFMEFVSEITRERVRYRHNGYAPALDVLSPNGSRDPFYIKIDKYYGASDHATYMQHGIPAVIFNTWPDPWYHSSQDTPDKLDPTQFKRAAVVSIGAMTVLAAADDNMALRVAADVLGRGAERMAANQRKGLSYIGDITSADQLAQAYTDAKATVRHQANIEKSVIKSVSVLFADPVAAEKRLTTTYIPLIDARAASLLAEVKATFTMAASAWKVAATEPAMSALEQEAGRTLVQRTPPAAGAAPAGPGGGGGGGRPAPTPTRIPQHMTGELNAVVGRGMSVLDIRDFISGQFEPVPLQDVWDHIKNMEKAGTVTLTAGPVRRTR</sequence>
<evidence type="ECO:0000256" key="1">
    <source>
        <dbReference type="ARBA" id="ARBA00004240"/>
    </source>
</evidence>
<keyword evidence="24" id="KW-1185">Reference proteome</keyword>
<evidence type="ECO:0000313" key="24">
    <source>
        <dbReference type="Proteomes" id="UP000002209"/>
    </source>
</evidence>
<feature type="compositionally biased region" description="Gly residues" evidence="21">
    <location>
        <begin position="646"/>
        <end position="655"/>
    </location>
</feature>
<keyword evidence="11" id="KW-0378">Hydrolase</keyword>
<feature type="domain" description="Peptidase M28" evidence="22">
    <location>
        <begin position="277"/>
        <end position="492"/>
    </location>
</feature>
<keyword evidence="7" id="KW-0121">Carboxypeptidase</keyword>
<comment type="subunit">
    <text evidence="19">Homodimer. The monomeric form is inactive while the homodimer is active.</text>
</comment>
<dbReference type="Gene3D" id="3.40.630.10">
    <property type="entry name" value="Zn peptidases"/>
    <property type="match status" value="1"/>
</dbReference>
<dbReference type="GO" id="GO:0005576">
    <property type="term" value="C:extracellular region"/>
    <property type="evidence" value="ECO:0007669"/>
    <property type="project" value="UniProtKB-SubCell"/>
</dbReference>
<evidence type="ECO:0000256" key="14">
    <source>
        <dbReference type="ARBA" id="ARBA00023034"/>
    </source>
</evidence>
<keyword evidence="13" id="KW-0862">Zinc</keyword>
<reference evidence="24" key="1">
    <citation type="submission" date="2006-03" db="EMBL/GenBank/DDBJ databases">
        <title>Complete genome sequence of Gemmatimonas aurantiaca T-27 that represents a novel phylum Gemmatimonadetes.</title>
        <authorList>
            <person name="Takasaki K."/>
            <person name="Ichikawa N."/>
            <person name="Miura H."/>
            <person name="Matsushita S."/>
            <person name="Watanabe Y."/>
            <person name="Oguchi A."/>
            <person name="Ankai A."/>
            <person name="Yashiro I."/>
            <person name="Takahashi M."/>
            <person name="Terui Y."/>
            <person name="Fukui S."/>
            <person name="Yokoyama H."/>
            <person name="Tanikawa S."/>
            <person name="Hanada S."/>
            <person name="Kamagata Y."/>
            <person name="Fujita N."/>
        </authorList>
    </citation>
    <scope>NUCLEOTIDE SEQUENCE [LARGE SCALE GENOMIC DNA]</scope>
    <source>
        <strain evidence="24">T-27 / DSM 14586 / JCM 11422 / NBRC 100505</strain>
    </source>
</reference>
<evidence type="ECO:0000256" key="18">
    <source>
        <dbReference type="ARBA" id="ARBA00023228"/>
    </source>
</evidence>
<keyword evidence="17" id="KW-0325">Glycoprotein</keyword>
<keyword evidence="8" id="KW-0645">Protease</keyword>
<dbReference type="GO" id="GO:0006508">
    <property type="term" value="P:proteolysis"/>
    <property type="evidence" value="ECO:0007669"/>
    <property type="project" value="UniProtKB-KW"/>
</dbReference>
<evidence type="ECO:0000256" key="4">
    <source>
        <dbReference type="ARBA" id="ARBA00004613"/>
    </source>
</evidence>
<evidence type="ECO:0000256" key="13">
    <source>
        <dbReference type="ARBA" id="ARBA00022833"/>
    </source>
</evidence>
<evidence type="ECO:0000313" key="23">
    <source>
        <dbReference type="EMBL" id="BAH37139.1"/>
    </source>
</evidence>
<dbReference type="InterPro" id="IPR007484">
    <property type="entry name" value="Peptidase_M28"/>
</dbReference>
<dbReference type="InterPro" id="IPR046450">
    <property type="entry name" value="PA_dom_sf"/>
</dbReference>
<dbReference type="SUPFAM" id="SSF52025">
    <property type="entry name" value="PA domain"/>
    <property type="match status" value="1"/>
</dbReference>
<evidence type="ECO:0000256" key="10">
    <source>
        <dbReference type="ARBA" id="ARBA00022729"/>
    </source>
</evidence>
<dbReference type="SUPFAM" id="SSF53187">
    <property type="entry name" value="Zn-dependent exopeptidases"/>
    <property type="match status" value="1"/>
</dbReference>
<keyword evidence="15" id="KW-0482">Metalloprotease</keyword>
<evidence type="ECO:0000256" key="15">
    <source>
        <dbReference type="ARBA" id="ARBA00023049"/>
    </source>
</evidence>
<evidence type="ECO:0000256" key="6">
    <source>
        <dbReference type="ARBA" id="ARBA00022525"/>
    </source>
</evidence>
<evidence type="ECO:0000256" key="16">
    <source>
        <dbReference type="ARBA" id="ARBA00023145"/>
    </source>
</evidence>
<dbReference type="AlphaFoldDB" id="C1A3R2"/>
<name>C1A3R2_GEMAT</name>
<dbReference type="eggNOG" id="COG2234">
    <property type="taxonomic scope" value="Bacteria"/>
</dbReference>
<keyword evidence="14" id="KW-0333">Golgi apparatus</keyword>
<dbReference type="GO" id="GO:0070573">
    <property type="term" value="F:metallodipeptidase activity"/>
    <property type="evidence" value="ECO:0007669"/>
    <property type="project" value="InterPro"/>
</dbReference>
<dbReference type="PANTHER" id="PTHR12053:SF3">
    <property type="entry name" value="CARBOXYPEPTIDASE Q"/>
    <property type="match status" value="1"/>
</dbReference>
<evidence type="ECO:0000256" key="3">
    <source>
        <dbReference type="ARBA" id="ARBA00004555"/>
    </source>
</evidence>
<dbReference type="EMBL" id="AP009153">
    <property type="protein sequence ID" value="BAH37139.1"/>
    <property type="molecule type" value="Genomic_DNA"/>
</dbReference>